<accession>A0A4Y9XVZ3</accession>
<evidence type="ECO:0000313" key="2">
    <source>
        <dbReference type="EMBL" id="TFY54424.1"/>
    </source>
</evidence>
<feature type="compositionally biased region" description="Low complexity" evidence="1">
    <location>
        <begin position="28"/>
        <end position="49"/>
    </location>
</feature>
<feature type="compositionally biased region" description="Polar residues" evidence="1">
    <location>
        <begin position="306"/>
        <end position="315"/>
    </location>
</feature>
<dbReference type="EMBL" id="SEOQ01001028">
    <property type="protein sequence ID" value="TFY54424.1"/>
    <property type="molecule type" value="Genomic_DNA"/>
</dbReference>
<feature type="compositionally biased region" description="Basic and acidic residues" evidence="1">
    <location>
        <begin position="1"/>
        <end position="11"/>
    </location>
</feature>
<name>A0A4Y9XVZ3_9AGAM</name>
<protein>
    <submittedName>
        <fullName evidence="2">Uncharacterized protein</fullName>
    </submittedName>
</protein>
<gene>
    <name evidence="2" type="ORF">EVG20_g9708</name>
</gene>
<comment type="caution">
    <text evidence="2">The sequence shown here is derived from an EMBL/GenBank/DDBJ whole genome shotgun (WGS) entry which is preliminary data.</text>
</comment>
<feature type="region of interest" description="Disordered" evidence="1">
    <location>
        <begin position="306"/>
        <end position="333"/>
    </location>
</feature>
<proteinExistence type="predicted"/>
<dbReference type="OrthoDB" id="2628807at2759"/>
<reference evidence="2 3" key="1">
    <citation type="submission" date="2019-02" db="EMBL/GenBank/DDBJ databases">
        <title>Genome sequencing of the rare red list fungi Dentipellis fragilis.</title>
        <authorList>
            <person name="Buettner E."/>
            <person name="Kellner H."/>
        </authorList>
    </citation>
    <scope>NUCLEOTIDE SEQUENCE [LARGE SCALE GENOMIC DNA]</scope>
    <source>
        <strain evidence="2 3">DSM 105465</strain>
    </source>
</reference>
<feature type="non-terminal residue" evidence="2">
    <location>
        <position position="333"/>
    </location>
</feature>
<sequence length="333" mass="36520">MATRTHRDSKSTRRQPYSAAMSTRKSKTTGASSSSNLSSSRNQPNTSSSALPSAGADFLARETLRETSMRFARERYPHITPRDDLDLAMLTDGDFDTNGTIEEFHKFVADEIYDDGLNEGNKTEYMAKLRAELKEEMDGPSYVAGVKPLPGQDDVRIRPIPNSLFSLRLWPTGHPSLYAWAIDFVRTNTGEAVVVCAAQLQALDRGKYRLTLASVFGHDDASNLAYTGHRFGEHHTLYGHVSCSFGGVVLAFTTGSSKYTLLGVLQQHKSCLVLDIMTRNTTSREPLQCLNRRGSSNFRIKASAISPGTSSSAQSLLHPLGPSSFSTEDPGYP</sequence>
<evidence type="ECO:0000313" key="3">
    <source>
        <dbReference type="Proteomes" id="UP000298327"/>
    </source>
</evidence>
<keyword evidence="3" id="KW-1185">Reference proteome</keyword>
<dbReference type="Proteomes" id="UP000298327">
    <property type="component" value="Unassembled WGS sequence"/>
</dbReference>
<feature type="region of interest" description="Disordered" evidence="1">
    <location>
        <begin position="1"/>
        <end position="54"/>
    </location>
</feature>
<dbReference type="AlphaFoldDB" id="A0A4Y9XVZ3"/>
<organism evidence="2 3">
    <name type="scientific">Dentipellis fragilis</name>
    <dbReference type="NCBI Taxonomy" id="205917"/>
    <lineage>
        <taxon>Eukaryota</taxon>
        <taxon>Fungi</taxon>
        <taxon>Dikarya</taxon>
        <taxon>Basidiomycota</taxon>
        <taxon>Agaricomycotina</taxon>
        <taxon>Agaricomycetes</taxon>
        <taxon>Russulales</taxon>
        <taxon>Hericiaceae</taxon>
        <taxon>Dentipellis</taxon>
    </lineage>
</organism>
<evidence type="ECO:0000256" key="1">
    <source>
        <dbReference type="SAM" id="MobiDB-lite"/>
    </source>
</evidence>